<keyword evidence="2" id="KW-0732">Signal</keyword>
<dbReference type="AlphaFoldDB" id="A0A835XGI3"/>
<keyword evidence="4" id="KW-1185">Reference proteome</keyword>
<reference evidence="3" key="1">
    <citation type="journal article" date="2020" name="bioRxiv">
        <title>Comparative genomics of Chlamydomonas.</title>
        <authorList>
            <person name="Craig R.J."/>
            <person name="Hasan A.R."/>
            <person name="Ness R.W."/>
            <person name="Keightley P.D."/>
        </authorList>
    </citation>
    <scope>NUCLEOTIDE SEQUENCE</scope>
    <source>
        <strain evidence="3">CCAP 11/70</strain>
    </source>
</reference>
<evidence type="ECO:0000313" key="4">
    <source>
        <dbReference type="Proteomes" id="UP000612055"/>
    </source>
</evidence>
<gene>
    <name evidence="3" type="ORF">HYH03_016937</name>
</gene>
<sequence>MQTLLRQRAALGAALLLVALASGPIGATAARRSASLGLQQQAATDLSLGDEGFSGYFGRKLQQQCSYSCSKFDTCMTNVCSYFNSTHIYVVVNVGSCKPGAVSWFCCRSGAPICSLNTASCPGTIAGNTCNSPTTVGYYIQIGTTTFQAQVHDGPLNGNNTCRASEGKTCCGGGGNNCGGTGSVCDITVTINGYDSPPPPPPPPPSPPPPHPPPCQSDTIWAAPRTPGEAPPATNTTAYRFTSAAATLVAQSAPIIFTWNPIQKLISTESKWGGYFTIPVPPVANPTVSYTTITPLDSTSTFGCAGCAKNDPRRGYDVGGIVLRLQTVNSTLTLASCAMTISNNANKTITVDSGHFYASYAPLTSFAPGSFPTSTITGLPGAESTSVTMSQRVGGTKPSGTPPVYLACHFTVNAC</sequence>
<feature type="chain" id="PRO_5032637220" evidence="2">
    <location>
        <begin position="30"/>
        <end position="415"/>
    </location>
</feature>
<evidence type="ECO:0000256" key="2">
    <source>
        <dbReference type="SAM" id="SignalP"/>
    </source>
</evidence>
<dbReference type="OrthoDB" id="562431at2759"/>
<evidence type="ECO:0000313" key="3">
    <source>
        <dbReference type="EMBL" id="KAG2484202.1"/>
    </source>
</evidence>
<dbReference type="EMBL" id="JAEHOE010000154">
    <property type="protein sequence ID" value="KAG2484202.1"/>
    <property type="molecule type" value="Genomic_DNA"/>
</dbReference>
<protein>
    <submittedName>
        <fullName evidence="3">Uncharacterized protein</fullName>
    </submittedName>
</protein>
<feature type="signal peptide" evidence="2">
    <location>
        <begin position="1"/>
        <end position="29"/>
    </location>
</feature>
<evidence type="ECO:0000256" key="1">
    <source>
        <dbReference type="SAM" id="MobiDB-lite"/>
    </source>
</evidence>
<comment type="caution">
    <text evidence="3">The sequence shown here is derived from an EMBL/GenBank/DDBJ whole genome shotgun (WGS) entry which is preliminary data.</text>
</comment>
<name>A0A835XGI3_9CHLO</name>
<organism evidence="3 4">
    <name type="scientific">Edaphochlamys debaryana</name>
    <dbReference type="NCBI Taxonomy" id="47281"/>
    <lineage>
        <taxon>Eukaryota</taxon>
        <taxon>Viridiplantae</taxon>
        <taxon>Chlorophyta</taxon>
        <taxon>core chlorophytes</taxon>
        <taxon>Chlorophyceae</taxon>
        <taxon>CS clade</taxon>
        <taxon>Chlamydomonadales</taxon>
        <taxon>Chlamydomonadales incertae sedis</taxon>
        <taxon>Edaphochlamys</taxon>
    </lineage>
</organism>
<accession>A0A835XGI3</accession>
<proteinExistence type="predicted"/>
<feature type="compositionally biased region" description="Pro residues" evidence="1">
    <location>
        <begin position="196"/>
        <end position="215"/>
    </location>
</feature>
<feature type="region of interest" description="Disordered" evidence="1">
    <location>
        <begin position="192"/>
        <end position="235"/>
    </location>
</feature>
<dbReference type="Proteomes" id="UP000612055">
    <property type="component" value="Unassembled WGS sequence"/>
</dbReference>